<accession>A0A494X6J0</accession>
<sequence>MPKNKQNKQNKQAGHLISKRFTLAVLPLALAAAQLPLNAQAATTWAATRTNAFLIPGAQSTTAARADVKSAASPTGYTLNVNGAPKLANTRVTPLEVSQPVHVTVVLKGRDDAKLNEFLRELNQPGSRNYHHYLNSREFKARFAPTDAQVQAVISHLRSSGFGNIEVSANNKLVSAIGNANNVHSAFNATLKRFNYRNKSVYGNDSAAQVPNKLAGVVDSVLGLQNAEVPHRLLHRLLPASALISPRTNRAPDSTGDQVTHQPTDFAQIYGASNLPPATNTTVGIITWGDMTQTISDLNQFTQSAGLDTVNTLVVPGGQGTLADDGDPGEWDLDSQDIIGVSGGVKQLIFYAAVNGDSQDSGLTSATLTAAYNKATTDNVAKIINVSLGVDETAASGDGSLAADDAIFQQAAAQGQIFSVSSGDAGVYQWSYSPQGAPGFIGNYNNAGTAVSTTIDLSKYAVSYPASSPNVVAVGGTTLSTTNTTTWAGETVWNEGVAYADLDSNGNPVDNAARIWATGGGVSSFEAAPSWQTAALGSSVTKRTVPDVAFDAASSTGALLIIKGQPNQPVGGTSLASPIFVGGFARIESAHNNSIGLPTAGFYQTFPQNPSLIQDVTSGNNNGYGNHGYNPGTGYDYDTGWGSLQFSNLSATY</sequence>
<feature type="binding site" evidence="7">
    <location>
        <position position="616"/>
    </location>
    <ligand>
        <name>Ca(2+)</name>
        <dbReference type="ChEBI" id="CHEBI:29108"/>
    </ligand>
</feature>
<keyword evidence="2 7" id="KW-0479">Metal-binding</keyword>
<evidence type="ECO:0000256" key="8">
    <source>
        <dbReference type="SAM" id="SignalP"/>
    </source>
</evidence>
<feature type="binding site" evidence="7">
    <location>
        <position position="615"/>
    </location>
    <ligand>
        <name>Ca(2+)</name>
        <dbReference type="ChEBI" id="CHEBI:29108"/>
    </ligand>
</feature>
<keyword evidence="5 7" id="KW-0106">Calcium</keyword>
<proteinExistence type="predicted"/>
<evidence type="ECO:0000313" key="11">
    <source>
        <dbReference type="Proteomes" id="UP000280434"/>
    </source>
</evidence>
<dbReference type="InterPro" id="IPR050819">
    <property type="entry name" value="Tripeptidyl-peptidase_I"/>
</dbReference>
<feature type="binding site" evidence="7">
    <location>
        <position position="634"/>
    </location>
    <ligand>
        <name>Ca(2+)</name>
        <dbReference type="ChEBI" id="CHEBI:29108"/>
    </ligand>
</feature>
<dbReference type="RefSeq" id="WP_121281652.1">
    <property type="nucleotide sequence ID" value="NZ_RBZV01000018.1"/>
</dbReference>
<protein>
    <submittedName>
        <fullName evidence="10">Peptidase S53</fullName>
    </submittedName>
</protein>
<keyword evidence="8" id="KW-0732">Signal</keyword>
<keyword evidence="6" id="KW-0865">Zymogen</keyword>
<dbReference type="GO" id="GO:0004252">
    <property type="term" value="F:serine-type endopeptidase activity"/>
    <property type="evidence" value="ECO:0007669"/>
    <property type="project" value="UniProtKB-UniRule"/>
</dbReference>
<feature type="chain" id="PRO_5019779581" evidence="8">
    <location>
        <begin position="42"/>
        <end position="653"/>
    </location>
</feature>
<dbReference type="InterPro" id="IPR030400">
    <property type="entry name" value="Sedolisin_dom"/>
</dbReference>
<reference evidence="10 11" key="1">
    <citation type="submission" date="2018-10" db="EMBL/GenBank/DDBJ databases">
        <title>Paraburkholderia sp. 7MK8-2, isolated from soil.</title>
        <authorList>
            <person name="Gao Z.-H."/>
            <person name="Qiu L.-H."/>
        </authorList>
    </citation>
    <scope>NUCLEOTIDE SEQUENCE [LARGE SCALE GENOMIC DNA]</scope>
    <source>
        <strain evidence="10 11">7MK8-2</strain>
    </source>
</reference>
<dbReference type="InterPro" id="IPR015366">
    <property type="entry name" value="S53_propep"/>
</dbReference>
<feature type="active site" description="Charge relay system" evidence="7">
    <location>
        <position position="574"/>
    </location>
</feature>
<dbReference type="GO" id="GO:0046872">
    <property type="term" value="F:metal ion binding"/>
    <property type="evidence" value="ECO:0007669"/>
    <property type="project" value="UniProtKB-UniRule"/>
</dbReference>
<dbReference type="CDD" id="cd11377">
    <property type="entry name" value="Pro-peptidase_S53"/>
    <property type="match status" value="1"/>
</dbReference>
<organism evidence="10 11">
    <name type="scientific">Trinickia fusca</name>
    <dbReference type="NCBI Taxonomy" id="2419777"/>
    <lineage>
        <taxon>Bacteria</taxon>
        <taxon>Pseudomonadati</taxon>
        <taxon>Pseudomonadota</taxon>
        <taxon>Betaproteobacteria</taxon>
        <taxon>Burkholderiales</taxon>
        <taxon>Burkholderiaceae</taxon>
        <taxon>Trinickia</taxon>
    </lineage>
</organism>
<keyword evidence="1 7" id="KW-0645">Protease</keyword>
<dbReference type="AlphaFoldDB" id="A0A494X6J0"/>
<evidence type="ECO:0000256" key="2">
    <source>
        <dbReference type="ARBA" id="ARBA00022723"/>
    </source>
</evidence>
<name>A0A494X6J0_9BURK</name>
<dbReference type="InterPro" id="IPR023828">
    <property type="entry name" value="Peptidase_S8_Ser-AS"/>
</dbReference>
<keyword evidence="4 7" id="KW-0720">Serine protease</keyword>
<keyword evidence="11" id="KW-1185">Reference proteome</keyword>
<dbReference type="PROSITE" id="PS51695">
    <property type="entry name" value="SEDOLISIN"/>
    <property type="match status" value="1"/>
</dbReference>
<comment type="cofactor">
    <cofactor evidence="7">
        <name>Ca(2+)</name>
        <dbReference type="ChEBI" id="CHEBI:29108"/>
    </cofactor>
    <text evidence="7">Binds 1 Ca(2+) ion per subunit.</text>
</comment>
<evidence type="ECO:0000256" key="1">
    <source>
        <dbReference type="ARBA" id="ARBA00022670"/>
    </source>
</evidence>
<evidence type="ECO:0000256" key="4">
    <source>
        <dbReference type="ARBA" id="ARBA00022825"/>
    </source>
</evidence>
<dbReference type="PANTHER" id="PTHR14218">
    <property type="entry name" value="PROTEASE S8 TRIPEPTIDYL PEPTIDASE I CLN2"/>
    <property type="match status" value="1"/>
</dbReference>
<dbReference type="SMART" id="SM00944">
    <property type="entry name" value="Pro-kuma_activ"/>
    <property type="match status" value="1"/>
</dbReference>
<dbReference type="PANTHER" id="PTHR14218:SF15">
    <property type="entry name" value="TRIPEPTIDYL-PEPTIDASE 1"/>
    <property type="match status" value="1"/>
</dbReference>
<dbReference type="EMBL" id="RBZV01000018">
    <property type="protein sequence ID" value="RKP43599.1"/>
    <property type="molecule type" value="Genomic_DNA"/>
</dbReference>
<evidence type="ECO:0000256" key="6">
    <source>
        <dbReference type="ARBA" id="ARBA00023145"/>
    </source>
</evidence>
<dbReference type="Proteomes" id="UP000280434">
    <property type="component" value="Unassembled WGS sequence"/>
</dbReference>
<dbReference type="OrthoDB" id="5481934at2"/>
<dbReference type="InterPro" id="IPR036852">
    <property type="entry name" value="Peptidase_S8/S53_dom_sf"/>
</dbReference>
<feature type="domain" description="Peptidase S53" evidence="9">
    <location>
        <begin position="260"/>
        <end position="653"/>
    </location>
</feature>
<evidence type="ECO:0000256" key="5">
    <source>
        <dbReference type="ARBA" id="ARBA00022837"/>
    </source>
</evidence>
<feature type="active site" description="Charge relay system" evidence="7">
    <location>
        <position position="334"/>
    </location>
</feature>
<dbReference type="CDD" id="cd04056">
    <property type="entry name" value="Peptidases_S53"/>
    <property type="match status" value="1"/>
</dbReference>
<dbReference type="SUPFAM" id="SSF52743">
    <property type="entry name" value="Subtilisin-like"/>
    <property type="match status" value="1"/>
</dbReference>
<evidence type="ECO:0000256" key="3">
    <source>
        <dbReference type="ARBA" id="ARBA00022801"/>
    </source>
</evidence>
<dbReference type="SUPFAM" id="SSF54897">
    <property type="entry name" value="Protease propeptides/inhibitors"/>
    <property type="match status" value="1"/>
</dbReference>
<dbReference type="Gene3D" id="3.40.50.200">
    <property type="entry name" value="Peptidase S8/S53 domain"/>
    <property type="match status" value="1"/>
</dbReference>
<evidence type="ECO:0000313" key="10">
    <source>
        <dbReference type="EMBL" id="RKP43599.1"/>
    </source>
</evidence>
<gene>
    <name evidence="10" type="ORF">D7S89_25510</name>
</gene>
<dbReference type="GO" id="GO:0008240">
    <property type="term" value="F:tripeptidyl-peptidase activity"/>
    <property type="evidence" value="ECO:0007669"/>
    <property type="project" value="TreeGrafter"/>
</dbReference>
<keyword evidence="3 7" id="KW-0378">Hydrolase</keyword>
<evidence type="ECO:0000256" key="7">
    <source>
        <dbReference type="PROSITE-ProRule" id="PRU01032"/>
    </source>
</evidence>
<dbReference type="PROSITE" id="PS00138">
    <property type="entry name" value="SUBTILASE_SER"/>
    <property type="match status" value="1"/>
</dbReference>
<dbReference type="Pfam" id="PF09286">
    <property type="entry name" value="Pro-kuma_activ"/>
    <property type="match status" value="1"/>
</dbReference>
<comment type="caution">
    <text evidence="10">The sequence shown here is derived from an EMBL/GenBank/DDBJ whole genome shotgun (WGS) entry which is preliminary data.</text>
</comment>
<feature type="signal peptide" evidence="8">
    <location>
        <begin position="1"/>
        <end position="41"/>
    </location>
</feature>
<dbReference type="GO" id="GO:0006508">
    <property type="term" value="P:proteolysis"/>
    <property type="evidence" value="ECO:0007669"/>
    <property type="project" value="UniProtKB-KW"/>
</dbReference>
<evidence type="ECO:0000259" key="9">
    <source>
        <dbReference type="PROSITE" id="PS51695"/>
    </source>
</evidence>
<feature type="active site" description="Charge relay system" evidence="7">
    <location>
        <position position="330"/>
    </location>
</feature>
<feature type="binding site" evidence="7">
    <location>
        <position position="636"/>
    </location>
    <ligand>
        <name>Ca(2+)</name>
        <dbReference type="ChEBI" id="CHEBI:29108"/>
    </ligand>
</feature>